<proteinExistence type="predicted"/>
<gene>
    <name evidence="2" type="ORF">ACH5RR_001306</name>
</gene>
<keyword evidence="3" id="KW-1185">Reference proteome</keyword>
<evidence type="ECO:0000313" key="3">
    <source>
        <dbReference type="Proteomes" id="UP001630127"/>
    </source>
</evidence>
<feature type="domain" description="Retrotransposon gag" evidence="1">
    <location>
        <begin position="71"/>
        <end position="145"/>
    </location>
</feature>
<dbReference type="InterPro" id="IPR005162">
    <property type="entry name" value="Retrotrans_gag_dom"/>
</dbReference>
<name>A0ABD3B346_9GENT</name>
<reference evidence="2 3" key="1">
    <citation type="submission" date="2024-11" db="EMBL/GenBank/DDBJ databases">
        <title>A near-complete genome assembly of Cinchona calisaya.</title>
        <authorList>
            <person name="Lian D.C."/>
            <person name="Zhao X.W."/>
            <person name="Wei L."/>
        </authorList>
    </citation>
    <scope>NUCLEOTIDE SEQUENCE [LARGE SCALE GENOMIC DNA]</scope>
    <source>
        <tissue evidence="2">Nenye</tissue>
    </source>
</reference>
<dbReference type="EMBL" id="JBJUIK010000001">
    <property type="protein sequence ID" value="KAL3537940.1"/>
    <property type="molecule type" value="Genomic_DNA"/>
</dbReference>
<organism evidence="2 3">
    <name type="scientific">Cinchona calisaya</name>
    <dbReference type="NCBI Taxonomy" id="153742"/>
    <lineage>
        <taxon>Eukaryota</taxon>
        <taxon>Viridiplantae</taxon>
        <taxon>Streptophyta</taxon>
        <taxon>Embryophyta</taxon>
        <taxon>Tracheophyta</taxon>
        <taxon>Spermatophyta</taxon>
        <taxon>Magnoliopsida</taxon>
        <taxon>eudicotyledons</taxon>
        <taxon>Gunneridae</taxon>
        <taxon>Pentapetalae</taxon>
        <taxon>asterids</taxon>
        <taxon>lamiids</taxon>
        <taxon>Gentianales</taxon>
        <taxon>Rubiaceae</taxon>
        <taxon>Cinchonoideae</taxon>
        <taxon>Cinchoneae</taxon>
        <taxon>Cinchona</taxon>
    </lineage>
</organism>
<dbReference type="Proteomes" id="UP001630127">
    <property type="component" value="Unassembled WGS sequence"/>
</dbReference>
<comment type="caution">
    <text evidence="2">The sequence shown here is derived from an EMBL/GenBank/DDBJ whole genome shotgun (WGS) entry which is preliminary data.</text>
</comment>
<evidence type="ECO:0000259" key="1">
    <source>
        <dbReference type="Pfam" id="PF03732"/>
    </source>
</evidence>
<dbReference type="Pfam" id="PF03732">
    <property type="entry name" value="Retrotrans_gag"/>
    <property type="match status" value="1"/>
</dbReference>
<evidence type="ECO:0000313" key="2">
    <source>
        <dbReference type="EMBL" id="KAL3537940.1"/>
    </source>
</evidence>
<protein>
    <recommendedName>
        <fullName evidence="1">Retrotransposon gag domain-containing protein</fullName>
    </recommendedName>
</protein>
<accession>A0ABD3B346</accession>
<dbReference type="AlphaFoldDB" id="A0ABD3B346"/>
<sequence length="150" mass="17918">MGETNNLREHIGYRKPYSEWIDWTYELPRGYRFPDFTKFLGDDHMSIVEHIGHFIIHCGEVSNHDFLKLMLFPYSLTGTAFEGYTRLLPNSIEERDRMEDSFNQQFYHCQLKVRLTFLAKIVQRAGETANQYVKRFKTARMRCNARIPEE</sequence>